<dbReference type="PANTHER" id="PTHR11473">
    <property type="entry name" value="AROMATIC AMINO ACID HYDROXYLASE"/>
    <property type="match status" value="1"/>
</dbReference>
<proteinExistence type="inferred from homology"/>
<evidence type="ECO:0000256" key="3">
    <source>
        <dbReference type="ARBA" id="ARBA00005088"/>
    </source>
</evidence>
<sequence length="288" mass="32774">MANDLHVYDKPPEGANADWTIPQNWDAFTAAEHKMWDRLFARQSEMLPGRAADAFLRGLDVLKLSKPGIPDYCELNQRLMRATGWQVVAVPGLVPDEVFFDHLANRRFPAGNFIRQPEQLDYLQEPDVFHDVFGHVPMLADPVFADYMVAYGKGGLRSLGFDALDHLARLYWYTVEFGLIQQADGLRIYGAGIVSSYGESIFALEDNSPNRIKFDLLRVMRTRYRIDDFQQNYFVIGSLDELLRTTAETDFAPLYGQLEHLPDIAIADILDDDKLLHRGTQAYALNKA</sequence>
<evidence type="ECO:0000256" key="2">
    <source>
        <dbReference type="ARBA" id="ARBA00001954"/>
    </source>
</evidence>
<feature type="domain" description="Biopterin-dependent aromatic amino acid hydroxylase family profile" evidence="13">
    <location>
        <begin position="1"/>
        <end position="288"/>
    </location>
</feature>
<dbReference type="SUPFAM" id="SSF56534">
    <property type="entry name" value="Aromatic aminoacid monoxygenases, catalytic and oligomerization domains"/>
    <property type="match status" value="1"/>
</dbReference>
<comment type="caution">
    <text evidence="14">The sequence shown here is derived from an EMBL/GenBank/DDBJ whole genome shotgun (WGS) entry which is preliminary data.</text>
</comment>
<evidence type="ECO:0000256" key="1">
    <source>
        <dbReference type="ARBA" id="ARBA00001060"/>
    </source>
</evidence>
<keyword evidence="15" id="KW-1185">Reference proteome</keyword>
<evidence type="ECO:0000256" key="8">
    <source>
        <dbReference type="ARBA" id="ARBA00023002"/>
    </source>
</evidence>
<keyword evidence="11" id="KW-0585">Phenylalanine catabolism</keyword>
<dbReference type="PANTHER" id="PTHR11473:SF24">
    <property type="entry name" value="PHENYLALANINE-4-HYDROXYLASE"/>
    <property type="match status" value="1"/>
</dbReference>
<dbReference type="InterPro" id="IPR019774">
    <property type="entry name" value="Aromatic-AA_hydroxylase_C"/>
</dbReference>
<dbReference type="PROSITE" id="PS51410">
    <property type="entry name" value="BH4_AAA_HYDROXYL_2"/>
    <property type="match status" value="1"/>
</dbReference>
<dbReference type="InterPro" id="IPR005960">
    <property type="entry name" value="Phe-4-hydroxylase_mono"/>
</dbReference>
<dbReference type="Gene3D" id="1.10.800.10">
    <property type="entry name" value="Aromatic amino acid hydroxylase"/>
    <property type="match status" value="1"/>
</dbReference>
<dbReference type="PRINTS" id="PR00372">
    <property type="entry name" value="FYWHYDRXLASE"/>
</dbReference>
<evidence type="ECO:0000256" key="11">
    <source>
        <dbReference type="ARBA" id="ARBA00023232"/>
    </source>
</evidence>
<comment type="catalytic activity">
    <reaction evidence="1">
        <text>(6R)-L-erythro-5,6,7,8-tetrahydrobiopterin + L-phenylalanine + O2 = (4aS,6R)-4a-hydroxy-L-erythro-5,6,7,8-tetrahydrobiopterin + L-tyrosine</text>
        <dbReference type="Rhea" id="RHEA:20273"/>
        <dbReference type="ChEBI" id="CHEBI:15379"/>
        <dbReference type="ChEBI" id="CHEBI:15642"/>
        <dbReference type="ChEBI" id="CHEBI:58095"/>
        <dbReference type="ChEBI" id="CHEBI:58315"/>
        <dbReference type="ChEBI" id="CHEBI:59560"/>
        <dbReference type="EC" id="1.14.16.1"/>
    </reaction>
</comment>
<evidence type="ECO:0000256" key="10">
    <source>
        <dbReference type="ARBA" id="ARBA00023033"/>
    </source>
</evidence>
<evidence type="ECO:0000313" key="14">
    <source>
        <dbReference type="EMBL" id="MFC4292289.1"/>
    </source>
</evidence>
<dbReference type="InterPro" id="IPR018301">
    <property type="entry name" value="ArAA_hydroxylase_Fe/CU_BS"/>
</dbReference>
<dbReference type="Proteomes" id="UP001595887">
    <property type="component" value="Unassembled WGS sequence"/>
</dbReference>
<evidence type="ECO:0000259" key="13">
    <source>
        <dbReference type="PROSITE" id="PS51410"/>
    </source>
</evidence>
<dbReference type="InterPro" id="IPR001273">
    <property type="entry name" value="ArAA_hydroxylase"/>
</dbReference>
<organism evidence="14 15">
    <name type="scientific">Sphingorhabdus arenilitoris</name>
    <dbReference type="NCBI Taxonomy" id="1490041"/>
    <lineage>
        <taxon>Bacteria</taxon>
        <taxon>Pseudomonadati</taxon>
        <taxon>Pseudomonadota</taxon>
        <taxon>Alphaproteobacteria</taxon>
        <taxon>Sphingomonadales</taxon>
        <taxon>Sphingomonadaceae</taxon>
        <taxon>Sphingorhabdus</taxon>
    </lineage>
</organism>
<reference evidence="15" key="1">
    <citation type="journal article" date="2019" name="Int. J. Syst. Evol. Microbiol.">
        <title>The Global Catalogue of Microorganisms (GCM) 10K type strain sequencing project: providing services to taxonomists for standard genome sequencing and annotation.</title>
        <authorList>
            <consortium name="The Broad Institute Genomics Platform"/>
            <consortium name="The Broad Institute Genome Sequencing Center for Infectious Disease"/>
            <person name="Wu L."/>
            <person name="Ma J."/>
        </authorList>
    </citation>
    <scope>NUCLEOTIDE SEQUENCE [LARGE SCALE GENOMIC DNA]</scope>
    <source>
        <strain evidence="15">CECT 8531</strain>
    </source>
</reference>
<dbReference type="GO" id="GO:0004505">
    <property type="term" value="F:phenylalanine 4-monooxygenase activity"/>
    <property type="evidence" value="ECO:0007669"/>
    <property type="project" value="UniProtKB-EC"/>
</dbReference>
<dbReference type="EMBL" id="JBHSDH010000013">
    <property type="protein sequence ID" value="MFC4292289.1"/>
    <property type="molecule type" value="Genomic_DNA"/>
</dbReference>
<evidence type="ECO:0000256" key="9">
    <source>
        <dbReference type="ARBA" id="ARBA00023004"/>
    </source>
</evidence>
<keyword evidence="8 14" id="KW-0560">Oxidoreductase</keyword>
<dbReference type="NCBIfam" id="NF008877">
    <property type="entry name" value="PRK11913.1-2"/>
    <property type="match status" value="1"/>
</dbReference>
<evidence type="ECO:0000256" key="6">
    <source>
        <dbReference type="ARBA" id="ARBA00020276"/>
    </source>
</evidence>
<protein>
    <recommendedName>
        <fullName evidence="6">Phenylalanine-4-hydroxylase</fullName>
        <ecNumber evidence="5">1.14.16.1</ecNumber>
    </recommendedName>
    <alternativeName>
        <fullName evidence="12">Phe-4-monooxygenase</fullName>
    </alternativeName>
</protein>
<gene>
    <name evidence="14" type="primary">phhA</name>
    <name evidence="14" type="ORF">ACFOWX_07665</name>
</gene>
<dbReference type="InterPro" id="IPR036951">
    <property type="entry name" value="ArAA_hydroxylase_sf"/>
</dbReference>
<keyword evidence="7" id="KW-0479">Metal-binding</keyword>
<keyword evidence="9" id="KW-0408">Iron</keyword>
<accession>A0ABV8RHY4</accession>
<evidence type="ECO:0000313" key="15">
    <source>
        <dbReference type="Proteomes" id="UP001595887"/>
    </source>
</evidence>
<comment type="similarity">
    <text evidence="4">Belongs to the biopterin-dependent aromatic amino acid hydroxylase family.</text>
</comment>
<dbReference type="EC" id="1.14.16.1" evidence="5"/>
<dbReference type="Pfam" id="PF00351">
    <property type="entry name" value="Biopterin_H"/>
    <property type="match status" value="1"/>
</dbReference>
<evidence type="ECO:0000256" key="7">
    <source>
        <dbReference type="ARBA" id="ARBA00022723"/>
    </source>
</evidence>
<comment type="cofactor">
    <cofactor evidence="2">
        <name>Fe(2+)</name>
        <dbReference type="ChEBI" id="CHEBI:29033"/>
    </cofactor>
</comment>
<dbReference type="RefSeq" id="WP_381422853.1">
    <property type="nucleotide sequence ID" value="NZ_JBHSDH010000013.1"/>
</dbReference>
<dbReference type="NCBIfam" id="TIGR01267">
    <property type="entry name" value="Phe4hydrox_mono"/>
    <property type="match status" value="1"/>
</dbReference>
<dbReference type="PROSITE" id="PS00367">
    <property type="entry name" value="BH4_AAA_HYDROXYL_1"/>
    <property type="match status" value="1"/>
</dbReference>
<evidence type="ECO:0000256" key="12">
    <source>
        <dbReference type="ARBA" id="ARBA00029922"/>
    </source>
</evidence>
<name>A0ABV8RHY4_9SPHN</name>
<comment type="pathway">
    <text evidence="3">Amino-acid degradation; L-phenylalanine degradation; acetoacetate and fumarate from L-phenylalanine: step 1/6.</text>
</comment>
<evidence type="ECO:0000256" key="4">
    <source>
        <dbReference type="ARBA" id="ARBA00009712"/>
    </source>
</evidence>
<dbReference type="InterPro" id="IPR036329">
    <property type="entry name" value="Aro-AA_hydroxylase_C_sf"/>
</dbReference>
<dbReference type="CDD" id="cd03348">
    <property type="entry name" value="pro_PheOH"/>
    <property type="match status" value="1"/>
</dbReference>
<evidence type="ECO:0000256" key="5">
    <source>
        <dbReference type="ARBA" id="ARBA00011995"/>
    </source>
</evidence>
<keyword evidence="10" id="KW-0503">Monooxygenase</keyword>